<dbReference type="GO" id="GO:0009922">
    <property type="term" value="F:fatty acid elongase activity"/>
    <property type="evidence" value="ECO:0007669"/>
    <property type="project" value="UniProtKB-EC"/>
</dbReference>
<evidence type="ECO:0000256" key="2">
    <source>
        <dbReference type="ARBA" id="ARBA00022516"/>
    </source>
</evidence>
<feature type="transmembrane region" description="Helical" evidence="10">
    <location>
        <begin position="44"/>
        <end position="63"/>
    </location>
</feature>
<keyword evidence="8 10" id="KW-0472">Membrane</keyword>
<feature type="transmembrane region" description="Helical" evidence="10">
    <location>
        <begin position="154"/>
        <end position="173"/>
    </location>
</feature>
<evidence type="ECO:0000256" key="5">
    <source>
        <dbReference type="ARBA" id="ARBA00022832"/>
    </source>
</evidence>
<dbReference type="Proteomes" id="UP000827092">
    <property type="component" value="Unassembled WGS sequence"/>
</dbReference>
<dbReference type="GO" id="GO:0042761">
    <property type="term" value="P:very long-chain fatty acid biosynthetic process"/>
    <property type="evidence" value="ECO:0007669"/>
    <property type="project" value="TreeGrafter"/>
</dbReference>
<feature type="transmembrane region" description="Helical" evidence="10">
    <location>
        <begin position="185"/>
        <end position="209"/>
    </location>
</feature>
<dbReference type="GO" id="GO:0005789">
    <property type="term" value="C:endoplasmic reticulum membrane"/>
    <property type="evidence" value="ECO:0007669"/>
    <property type="project" value="TreeGrafter"/>
</dbReference>
<feature type="transmembrane region" description="Helical" evidence="10">
    <location>
        <begin position="127"/>
        <end position="147"/>
    </location>
</feature>
<dbReference type="Pfam" id="PF01151">
    <property type="entry name" value="ELO"/>
    <property type="match status" value="1"/>
</dbReference>
<evidence type="ECO:0000256" key="8">
    <source>
        <dbReference type="ARBA" id="ARBA00023136"/>
    </source>
</evidence>
<comment type="similarity">
    <text evidence="10">Belongs to the ELO family.</text>
</comment>
<dbReference type="InterPro" id="IPR030457">
    <property type="entry name" value="ELO_CS"/>
</dbReference>
<comment type="catalytic activity">
    <reaction evidence="10">
        <text>a very-long-chain acyl-CoA + malonyl-CoA + H(+) = a very-long-chain 3-oxoacyl-CoA + CO2 + CoA</text>
        <dbReference type="Rhea" id="RHEA:32727"/>
        <dbReference type="ChEBI" id="CHEBI:15378"/>
        <dbReference type="ChEBI" id="CHEBI:16526"/>
        <dbReference type="ChEBI" id="CHEBI:57287"/>
        <dbReference type="ChEBI" id="CHEBI:57384"/>
        <dbReference type="ChEBI" id="CHEBI:90725"/>
        <dbReference type="ChEBI" id="CHEBI:90736"/>
        <dbReference type="EC" id="2.3.1.199"/>
    </reaction>
</comment>
<keyword evidence="12" id="KW-1185">Reference proteome</keyword>
<evidence type="ECO:0000313" key="11">
    <source>
        <dbReference type="EMBL" id="KAG8177509.1"/>
    </source>
</evidence>
<evidence type="ECO:0000256" key="1">
    <source>
        <dbReference type="ARBA" id="ARBA00004141"/>
    </source>
</evidence>
<evidence type="ECO:0000256" key="6">
    <source>
        <dbReference type="ARBA" id="ARBA00022989"/>
    </source>
</evidence>
<comment type="caution">
    <text evidence="11">The sequence shown here is derived from an EMBL/GenBank/DDBJ whole genome shotgun (WGS) entry which is preliminary data.</text>
</comment>
<organism evidence="11 12">
    <name type="scientific">Oedothorax gibbosus</name>
    <dbReference type="NCBI Taxonomy" id="931172"/>
    <lineage>
        <taxon>Eukaryota</taxon>
        <taxon>Metazoa</taxon>
        <taxon>Ecdysozoa</taxon>
        <taxon>Arthropoda</taxon>
        <taxon>Chelicerata</taxon>
        <taxon>Arachnida</taxon>
        <taxon>Araneae</taxon>
        <taxon>Araneomorphae</taxon>
        <taxon>Entelegynae</taxon>
        <taxon>Araneoidea</taxon>
        <taxon>Linyphiidae</taxon>
        <taxon>Erigoninae</taxon>
        <taxon>Oedothorax</taxon>
    </lineage>
</organism>
<evidence type="ECO:0000313" key="12">
    <source>
        <dbReference type="Proteomes" id="UP000827092"/>
    </source>
</evidence>
<dbReference type="AlphaFoldDB" id="A0AAV6U0G4"/>
<keyword evidence="6 10" id="KW-1133">Transmembrane helix</keyword>
<dbReference type="GO" id="GO:0019367">
    <property type="term" value="P:fatty acid elongation, saturated fatty acid"/>
    <property type="evidence" value="ECO:0007669"/>
    <property type="project" value="TreeGrafter"/>
</dbReference>
<dbReference type="EMBL" id="JAFNEN010000776">
    <property type="protein sequence ID" value="KAG8177509.1"/>
    <property type="molecule type" value="Genomic_DNA"/>
</dbReference>
<dbReference type="PANTHER" id="PTHR11157:SF126">
    <property type="entry name" value="ELONGATION OF VERY LONG CHAIN FATTY ACIDS PROTEIN"/>
    <property type="match status" value="1"/>
</dbReference>
<dbReference type="PANTHER" id="PTHR11157">
    <property type="entry name" value="FATTY ACID ACYL TRANSFERASE-RELATED"/>
    <property type="match status" value="1"/>
</dbReference>
<evidence type="ECO:0000256" key="7">
    <source>
        <dbReference type="ARBA" id="ARBA00023098"/>
    </source>
</evidence>
<name>A0AAV6U0G4_9ARAC</name>
<keyword evidence="4 10" id="KW-0812">Transmembrane</keyword>
<dbReference type="PROSITE" id="PS01188">
    <property type="entry name" value="ELO"/>
    <property type="match status" value="1"/>
</dbReference>
<dbReference type="GO" id="GO:0034625">
    <property type="term" value="P:fatty acid elongation, monounsaturated fatty acid"/>
    <property type="evidence" value="ECO:0007669"/>
    <property type="project" value="TreeGrafter"/>
</dbReference>
<evidence type="ECO:0000256" key="9">
    <source>
        <dbReference type="ARBA" id="ARBA00023160"/>
    </source>
</evidence>
<sequence length="276" mass="32532">MICVEGSIEKFWTTRKQTTLVKMLNWLHEFIFEGDVQEKTLIKYPSLSLTIVTAYVLFVKWIGPAIMKNRKPFNLQYILIVYDAGQVIVNAYLTYTIYCLTVDGWPHRCMLKKSSVLPLYMQRIMKVGWQIYLIKYMDLIDTVFFVLRKKDYQISFLHVFHHAFMCALVSWGLKNAHLGSMGLYLGFAFAINTTVHVIVYLYYGITALGPHMNKYLWWKKYLTVFQMCQFAAIQGYMVHGFITGCEEFGLMEVCVFLYVTAIFLMFIDFYQKYKEE</sequence>
<gene>
    <name evidence="11" type="ORF">JTE90_026856</name>
</gene>
<keyword evidence="9 10" id="KW-0275">Fatty acid biosynthesis</keyword>
<feature type="transmembrane region" description="Helical" evidence="10">
    <location>
        <begin position="248"/>
        <end position="270"/>
    </location>
</feature>
<comment type="subcellular location">
    <subcellularLocation>
        <location evidence="1">Membrane</location>
        <topology evidence="1">Multi-pass membrane protein</topology>
    </subcellularLocation>
</comment>
<evidence type="ECO:0000256" key="10">
    <source>
        <dbReference type="RuleBase" id="RU361115"/>
    </source>
</evidence>
<reference evidence="11 12" key="1">
    <citation type="journal article" date="2022" name="Nat. Ecol. Evol.">
        <title>A masculinizing supergene underlies an exaggerated male reproductive morph in a spider.</title>
        <authorList>
            <person name="Hendrickx F."/>
            <person name="De Corte Z."/>
            <person name="Sonet G."/>
            <person name="Van Belleghem S.M."/>
            <person name="Kostlbacher S."/>
            <person name="Vangestel C."/>
        </authorList>
    </citation>
    <scope>NUCLEOTIDE SEQUENCE [LARGE SCALE GENOMIC DNA]</scope>
    <source>
        <strain evidence="11">W744_W776</strain>
    </source>
</reference>
<dbReference type="InterPro" id="IPR002076">
    <property type="entry name" value="ELO_fam"/>
</dbReference>
<keyword evidence="2 10" id="KW-0444">Lipid biosynthesis</keyword>
<accession>A0AAV6U0G4</accession>
<evidence type="ECO:0000256" key="3">
    <source>
        <dbReference type="ARBA" id="ARBA00022679"/>
    </source>
</evidence>
<dbReference type="GO" id="GO:0030148">
    <property type="term" value="P:sphingolipid biosynthetic process"/>
    <property type="evidence" value="ECO:0007669"/>
    <property type="project" value="TreeGrafter"/>
</dbReference>
<keyword evidence="3 10" id="KW-0808">Transferase</keyword>
<feature type="transmembrane region" description="Helical" evidence="10">
    <location>
        <begin position="221"/>
        <end position="242"/>
    </location>
</feature>
<feature type="transmembrane region" description="Helical" evidence="10">
    <location>
        <begin position="75"/>
        <end position="98"/>
    </location>
</feature>
<keyword evidence="7 10" id="KW-0443">Lipid metabolism</keyword>
<dbReference type="GO" id="GO:0034626">
    <property type="term" value="P:fatty acid elongation, polyunsaturated fatty acid"/>
    <property type="evidence" value="ECO:0007669"/>
    <property type="project" value="TreeGrafter"/>
</dbReference>
<evidence type="ECO:0000256" key="4">
    <source>
        <dbReference type="ARBA" id="ARBA00022692"/>
    </source>
</evidence>
<dbReference type="EC" id="2.3.1.199" evidence="10"/>
<keyword evidence="5 10" id="KW-0276">Fatty acid metabolism</keyword>
<proteinExistence type="inferred from homology"/>
<protein>
    <recommendedName>
        <fullName evidence="10">Elongation of very long chain fatty acids protein</fullName>
        <ecNumber evidence="10">2.3.1.199</ecNumber>
    </recommendedName>
    <alternativeName>
        <fullName evidence="10">Very-long-chain 3-oxoacyl-CoA synthase</fullName>
    </alternativeName>
</protein>